<keyword evidence="1" id="KW-1133">Transmembrane helix</keyword>
<dbReference type="KEGG" id="cuv:CUREI_05600"/>
<reference evidence="2 3" key="1">
    <citation type="submission" date="2014-08" db="EMBL/GenBank/DDBJ databases">
        <title>Complete genome sequence of Corynebacterium ureicelerivorans DSM 45051, a lipophilic and urea-splitting isolate from a blood culture of a septicaemia patient.</title>
        <authorList>
            <person name="Tippelt A."/>
            <person name="Albersmeier A."/>
            <person name="Brinkrolf K."/>
            <person name="Ruckert C."/>
            <person name="Tauch A."/>
        </authorList>
    </citation>
    <scope>NUCLEOTIDE SEQUENCE [LARGE SCALE GENOMIC DNA]</scope>
    <source>
        <strain evidence="2 3">IMMIB RIV-2301</strain>
    </source>
</reference>
<protein>
    <submittedName>
        <fullName evidence="2">Uncharacterized protein</fullName>
    </submittedName>
</protein>
<dbReference type="EMBL" id="CP009215">
    <property type="protein sequence ID" value="AIL96835.1"/>
    <property type="molecule type" value="Genomic_DNA"/>
</dbReference>
<organism evidence="2 3">
    <name type="scientific">Corynebacterium ureicelerivorans</name>
    <dbReference type="NCBI Taxonomy" id="401472"/>
    <lineage>
        <taxon>Bacteria</taxon>
        <taxon>Bacillati</taxon>
        <taxon>Actinomycetota</taxon>
        <taxon>Actinomycetes</taxon>
        <taxon>Mycobacteriales</taxon>
        <taxon>Corynebacteriaceae</taxon>
        <taxon>Corynebacterium</taxon>
    </lineage>
</organism>
<gene>
    <name evidence="2" type="ORF">CUREI_05600</name>
</gene>
<dbReference type="Proteomes" id="UP000028939">
    <property type="component" value="Chromosome"/>
</dbReference>
<feature type="transmembrane region" description="Helical" evidence="1">
    <location>
        <begin position="33"/>
        <end position="51"/>
    </location>
</feature>
<dbReference type="AlphaFoldDB" id="A0A077HKM5"/>
<keyword evidence="1" id="KW-0812">Transmembrane</keyword>
<evidence type="ECO:0000256" key="1">
    <source>
        <dbReference type="SAM" id="Phobius"/>
    </source>
</evidence>
<keyword evidence="3" id="KW-1185">Reference proteome</keyword>
<evidence type="ECO:0000313" key="3">
    <source>
        <dbReference type="Proteomes" id="UP000028939"/>
    </source>
</evidence>
<evidence type="ECO:0000313" key="2">
    <source>
        <dbReference type="EMBL" id="AIL96835.1"/>
    </source>
</evidence>
<dbReference type="HOGENOM" id="CLU_2860147_0_0_11"/>
<proteinExistence type="predicted"/>
<name>A0A077HKM5_9CORY</name>
<accession>A0A077HKM5</accession>
<keyword evidence="1" id="KW-0472">Membrane</keyword>
<sequence>MNVKALRKFALVVIMFLILGVLAYEVFTGSLTVSTTVVAVGALAFLAWGYWKVSHERPSTVTNG</sequence>